<dbReference type="AlphaFoldDB" id="A0A7H8NG98"/>
<dbReference type="Gene3D" id="4.10.520.10">
    <property type="entry name" value="IHF-like DNA-binding proteins"/>
    <property type="match status" value="1"/>
</dbReference>
<reference evidence="2 3" key="1">
    <citation type="submission" date="2020-06" db="EMBL/GenBank/DDBJ databases">
        <title>Genome mining for natural products.</title>
        <authorList>
            <person name="Zhang B."/>
            <person name="Shi J."/>
            <person name="Ge H."/>
        </authorList>
    </citation>
    <scope>NUCLEOTIDE SEQUENCE [LARGE SCALE GENOMIC DNA]</scope>
    <source>
        <strain evidence="2 3">NA00687</strain>
    </source>
</reference>
<sequence>MDKSQLVSTTTDETAADGGGRRLAPEDVERVLDTVFGTMDRPGVIAGALREGETVTLGSFGSFHGQNGTAAFRPGKALTEYLHDETG</sequence>
<dbReference type="GO" id="GO:0003677">
    <property type="term" value="F:DNA binding"/>
    <property type="evidence" value="ECO:0007669"/>
    <property type="project" value="InterPro"/>
</dbReference>
<dbReference type="RefSeq" id="WP_176165121.1">
    <property type="nucleotide sequence ID" value="NZ_CP054929.1"/>
</dbReference>
<gene>
    <name evidence="2" type="ORF">HUT08_32080</name>
</gene>
<organism evidence="2 3">
    <name type="scientific">Streptomyces buecherae</name>
    <dbReference type="NCBI Taxonomy" id="2763006"/>
    <lineage>
        <taxon>Bacteria</taxon>
        <taxon>Bacillati</taxon>
        <taxon>Actinomycetota</taxon>
        <taxon>Actinomycetes</taxon>
        <taxon>Kitasatosporales</taxon>
        <taxon>Streptomycetaceae</taxon>
        <taxon>Streptomyces</taxon>
    </lineage>
</organism>
<keyword evidence="3" id="KW-1185">Reference proteome</keyword>
<evidence type="ECO:0000313" key="2">
    <source>
        <dbReference type="EMBL" id="QKW53416.1"/>
    </source>
</evidence>
<evidence type="ECO:0008006" key="4">
    <source>
        <dbReference type="Google" id="ProtNLM"/>
    </source>
</evidence>
<name>A0A7H8NG98_9ACTN</name>
<dbReference type="EMBL" id="CP054929">
    <property type="protein sequence ID" value="QKW53416.1"/>
    <property type="molecule type" value="Genomic_DNA"/>
</dbReference>
<dbReference type="Proteomes" id="UP000509303">
    <property type="component" value="Chromosome"/>
</dbReference>
<dbReference type="SUPFAM" id="SSF47729">
    <property type="entry name" value="IHF-like DNA-binding proteins"/>
    <property type="match status" value="1"/>
</dbReference>
<accession>A0A7H8NG98</accession>
<feature type="region of interest" description="Disordered" evidence="1">
    <location>
        <begin position="1"/>
        <end position="26"/>
    </location>
</feature>
<evidence type="ECO:0000256" key="1">
    <source>
        <dbReference type="SAM" id="MobiDB-lite"/>
    </source>
</evidence>
<evidence type="ECO:0000313" key="3">
    <source>
        <dbReference type="Proteomes" id="UP000509303"/>
    </source>
</evidence>
<dbReference type="InterPro" id="IPR010992">
    <property type="entry name" value="IHF-like_DNA-bd_dom_sf"/>
</dbReference>
<proteinExistence type="predicted"/>
<protein>
    <recommendedName>
        <fullName evidence="4">HU family DNA-binding protein</fullName>
    </recommendedName>
</protein>